<feature type="non-terminal residue" evidence="2">
    <location>
        <position position="539"/>
    </location>
</feature>
<evidence type="ECO:0000256" key="1">
    <source>
        <dbReference type="SAM" id="MobiDB-lite"/>
    </source>
</evidence>
<reference evidence="2" key="1">
    <citation type="journal article" date="2015" name="Nature">
        <title>Complex archaea that bridge the gap between prokaryotes and eukaryotes.</title>
        <authorList>
            <person name="Spang A."/>
            <person name="Saw J.H."/>
            <person name="Jorgensen S.L."/>
            <person name="Zaremba-Niedzwiedzka K."/>
            <person name="Martijn J."/>
            <person name="Lind A.E."/>
            <person name="van Eijk R."/>
            <person name="Schleper C."/>
            <person name="Guy L."/>
            <person name="Ettema T.J."/>
        </authorList>
    </citation>
    <scope>NUCLEOTIDE SEQUENCE</scope>
</reference>
<feature type="region of interest" description="Disordered" evidence="1">
    <location>
        <begin position="508"/>
        <end position="539"/>
    </location>
</feature>
<dbReference type="AlphaFoldDB" id="A0A0F9GZF8"/>
<evidence type="ECO:0000313" key="2">
    <source>
        <dbReference type="EMBL" id="KKM04209.1"/>
    </source>
</evidence>
<feature type="compositionally biased region" description="Basic and acidic residues" evidence="1">
    <location>
        <begin position="517"/>
        <end position="532"/>
    </location>
</feature>
<proteinExistence type="predicted"/>
<dbReference type="EMBL" id="LAZR01016507">
    <property type="protein sequence ID" value="KKM04209.1"/>
    <property type="molecule type" value="Genomic_DNA"/>
</dbReference>
<protein>
    <submittedName>
        <fullName evidence="2">Uncharacterized protein</fullName>
    </submittedName>
</protein>
<accession>A0A0F9GZF8</accession>
<comment type="caution">
    <text evidence="2">The sequence shown here is derived from an EMBL/GenBank/DDBJ whole genome shotgun (WGS) entry which is preliminary data.</text>
</comment>
<gene>
    <name evidence="2" type="ORF">LCGC14_1766560</name>
</gene>
<sequence length="539" mass="57822">MSRINAPLVVFNRGRISKLGLARVDLDRTRLSAEIQTNFVPRTLGSMMLRPGTEYIGTINNSSTAIFIPFVKSNQDTALIELTAAMRVWIPSTAVAAGLDVLTRDGSTSVITGGTFTSTSLAGWTDSDESGGVSEWFTGNYMSLVGTRYARAIRRQTVTSSAGTHGLKTVVNRGRVTFKVGSSAAGDDYFSEAVLRPGIYSFAIASTGNFFIELSGNTEYRSLVESVAIESSGDMSLDSTWASSDLSLLRWDQSNDVIFVAAFDYPQKRIERYSTDSWGMAEYDPQDGPFRVPNQTNKRLTPSALSGDITLASDQPLFNSGHVGSLFRITSIGQSVAVTPAGTDQWSDPIRVSGVDETRIFDILIGSTFDATMRVQRSVGEVGSWVNVSGLSWTSTIDTAHDDGLDNQIIFYRIGVGSTFVSGAEATLTYASGGIVGVAKINAVSASTESSARVLSNLGSTQATETWEEGDWSILRGFPSANAFHEGRLWHAGKGKVWGSVSDAFEAFDPDTEGDAGGDHGEEHLGKGRPEDYCPAAQP</sequence>
<organism evidence="2">
    <name type="scientific">marine sediment metagenome</name>
    <dbReference type="NCBI Taxonomy" id="412755"/>
    <lineage>
        <taxon>unclassified sequences</taxon>
        <taxon>metagenomes</taxon>
        <taxon>ecological metagenomes</taxon>
    </lineage>
</organism>
<name>A0A0F9GZF8_9ZZZZ</name>